<feature type="signal peptide" evidence="3">
    <location>
        <begin position="1"/>
        <end position="21"/>
    </location>
</feature>
<keyword evidence="3" id="KW-0732">Signal</keyword>
<dbReference type="InterPro" id="IPR043504">
    <property type="entry name" value="Peptidase_S1_PA_chymotrypsin"/>
</dbReference>
<protein>
    <submittedName>
        <fullName evidence="7">Uncharacterized protein LOC108614979</fullName>
    </submittedName>
</protein>
<organism evidence="6 7">
    <name type="scientific">Drosophila arizonae</name>
    <name type="common">Fruit fly</name>
    <dbReference type="NCBI Taxonomy" id="7263"/>
    <lineage>
        <taxon>Eukaryota</taxon>
        <taxon>Metazoa</taxon>
        <taxon>Ecdysozoa</taxon>
        <taxon>Arthropoda</taxon>
        <taxon>Hexapoda</taxon>
        <taxon>Insecta</taxon>
        <taxon>Pterygota</taxon>
        <taxon>Neoptera</taxon>
        <taxon>Endopterygota</taxon>
        <taxon>Diptera</taxon>
        <taxon>Brachycera</taxon>
        <taxon>Muscomorpha</taxon>
        <taxon>Ephydroidea</taxon>
        <taxon>Drosophilidae</taxon>
        <taxon>Drosophila</taxon>
    </lineage>
</organism>
<dbReference type="InterPro" id="IPR001314">
    <property type="entry name" value="Peptidase_S1A"/>
</dbReference>
<dbReference type="RefSeq" id="XP_017864693.1">
    <property type="nucleotide sequence ID" value="XM_018009204.1"/>
</dbReference>
<keyword evidence="1" id="KW-1015">Disulfide bond</keyword>
<feature type="domain" description="CUB" evidence="4">
    <location>
        <begin position="26"/>
        <end position="153"/>
    </location>
</feature>
<reference evidence="6" key="2">
    <citation type="journal article" date="2016" name="G3 (Bethesda)">
        <title>Genome Evolution in Three Species of Cactophilic Drosophila.</title>
        <authorList>
            <person name="Sanchez-Flores A."/>
            <person name="Penazola F."/>
            <person name="Carpinteyro-Ponce J."/>
            <person name="Nazario-Yepiz N."/>
            <person name="Abreu-Goodger C."/>
            <person name="Machado C.A."/>
            <person name="Markow T.A."/>
        </authorList>
    </citation>
    <scope>NUCLEOTIDE SEQUENCE [LARGE SCALE GENOMIC DNA]</scope>
</reference>
<gene>
    <name evidence="7" type="primary">LOC108614979</name>
</gene>
<dbReference type="PANTHER" id="PTHR24252:SF7">
    <property type="entry name" value="HYALIN"/>
    <property type="match status" value="1"/>
</dbReference>
<dbReference type="Proteomes" id="UP000694904">
    <property type="component" value="Chromosome 5"/>
</dbReference>
<name>A0ABM1PBV7_DROAR</name>
<evidence type="ECO:0000256" key="2">
    <source>
        <dbReference type="PROSITE-ProRule" id="PRU00059"/>
    </source>
</evidence>
<dbReference type="PROSITE" id="PS00134">
    <property type="entry name" value="TRYPSIN_HIS"/>
    <property type="match status" value="2"/>
</dbReference>
<dbReference type="Gene3D" id="2.40.10.10">
    <property type="entry name" value="Trypsin-like serine proteases"/>
    <property type="match status" value="2"/>
</dbReference>
<evidence type="ECO:0000256" key="3">
    <source>
        <dbReference type="SAM" id="SignalP"/>
    </source>
</evidence>
<dbReference type="CDD" id="cd00190">
    <property type="entry name" value="Tryp_SPc"/>
    <property type="match status" value="2"/>
</dbReference>
<dbReference type="InterPro" id="IPR018114">
    <property type="entry name" value="TRYPSIN_HIS"/>
</dbReference>
<dbReference type="PRINTS" id="PR00722">
    <property type="entry name" value="CHYMOTRYPSIN"/>
</dbReference>
<comment type="caution">
    <text evidence="2">Lacks conserved residue(s) required for the propagation of feature annotation.</text>
</comment>
<feature type="domain" description="CUB" evidence="4">
    <location>
        <begin position="453"/>
        <end position="565"/>
    </location>
</feature>
<dbReference type="GeneID" id="108614979"/>
<dbReference type="InterPro" id="IPR000859">
    <property type="entry name" value="CUB_dom"/>
</dbReference>
<feature type="domain" description="Peptidase S1" evidence="5">
    <location>
        <begin position="152"/>
        <end position="393"/>
    </location>
</feature>
<evidence type="ECO:0000259" key="4">
    <source>
        <dbReference type="PROSITE" id="PS01180"/>
    </source>
</evidence>
<sequence>MLSRSLILASCCLLALPAVWGYFEGCDNSYNLQAGTTYLESPYYPSNYPASTSCRYHFKAPLDHSISIQCNINLPSSNGQCPTDNFWVDSEGDLLMRTAENFCGSGSFNRESLFTELTLAYISTSSSTGQFKCQLTVRKQNCACGWSASPRISNGQNAAQNEYPSIAALKDISNNLPTFCGGTIVSHRHIVTAAHCTLQISQITNIVAIVGTNNLQNPSSSMYYAQYAIQQMLRHPQYQNEPNVVNDIALLITAQNIKWTRGVGPICLPPVGTSSSFAYEGVDVIGWGTTYFAGPTANLLQKVDLMVASNSDCQTDYNNYAVINSGQICTYDYLGQKRDSCQYDSGGPVIKRLSRQFLVGIISFGKTCASASYAMGVNTRVTAYVNWIRQNTGLTTCVVSMQYDQNCFPNKSKCSLCLRYLRSYAVRMLGLPSASSILLLLPLLLTLADAQSCNWQYNLQTNQPINITSANFPRALPAGSNCRYLLKAPPNHVIHVNCRFEVYPDICQSKILFISRDGDFQFREAERFCRMGQVTRTSNYQSLALAYQSTSAATQQRARLSCQAVAQRVPCDCGWSQPTRITNGVEATKHEFPSTVGLRDISSNQPIFCGGSIVSDRFIVTAAHCMAQRSPSRILALAGDHDLTSASESIFSLQYAIQSIITHPGYSSIGDSNDIALLRTATTIEFSRGVAPICLPFGQTQQAETYEIVDIAGWGTLGFGMSKSNTLQKASLMTIANADCSARYNLTVASSQVCTYDYLGLGQDSCQYDSGGPVIMRQRSRLFLLGIISYGRACGQRYGIGVNTRISGHLDWLWRYLGGTVCAR</sequence>
<accession>A0ABM1PBV7</accession>
<dbReference type="Gene3D" id="2.60.120.290">
    <property type="entry name" value="Spermadhesin, CUB domain"/>
    <property type="match status" value="2"/>
</dbReference>
<proteinExistence type="predicted"/>
<dbReference type="SMART" id="SM00042">
    <property type="entry name" value="CUB"/>
    <property type="match status" value="2"/>
</dbReference>
<dbReference type="SUPFAM" id="SSF50494">
    <property type="entry name" value="Trypsin-like serine proteases"/>
    <property type="match status" value="2"/>
</dbReference>
<evidence type="ECO:0000313" key="6">
    <source>
        <dbReference type="Proteomes" id="UP000694904"/>
    </source>
</evidence>
<feature type="domain" description="Peptidase S1" evidence="5">
    <location>
        <begin position="581"/>
        <end position="818"/>
    </location>
</feature>
<dbReference type="Pfam" id="PF00089">
    <property type="entry name" value="Trypsin"/>
    <property type="match status" value="2"/>
</dbReference>
<dbReference type="Pfam" id="PF00431">
    <property type="entry name" value="CUB"/>
    <property type="match status" value="2"/>
</dbReference>
<evidence type="ECO:0000313" key="7">
    <source>
        <dbReference type="RefSeq" id="XP_017864693.1"/>
    </source>
</evidence>
<dbReference type="SUPFAM" id="SSF49854">
    <property type="entry name" value="Spermadhesin, CUB domain"/>
    <property type="match status" value="2"/>
</dbReference>
<dbReference type="InterPro" id="IPR035914">
    <property type="entry name" value="Sperma_CUB_dom_sf"/>
</dbReference>
<dbReference type="InterPro" id="IPR001254">
    <property type="entry name" value="Trypsin_dom"/>
</dbReference>
<evidence type="ECO:0000256" key="1">
    <source>
        <dbReference type="ARBA" id="ARBA00023157"/>
    </source>
</evidence>
<evidence type="ECO:0000259" key="5">
    <source>
        <dbReference type="PROSITE" id="PS50240"/>
    </source>
</evidence>
<dbReference type="PANTHER" id="PTHR24252">
    <property type="entry name" value="ACROSIN-RELATED"/>
    <property type="match status" value="1"/>
</dbReference>
<dbReference type="SMART" id="SM00020">
    <property type="entry name" value="Tryp_SPc"/>
    <property type="match status" value="2"/>
</dbReference>
<dbReference type="InterPro" id="IPR009003">
    <property type="entry name" value="Peptidase_S1_PA"/>
</dbReference>
<reference evidence="6" key="1">
    <citation type="journal article" date="1997" name="Nucleic Acids Res.">
        <title>tRNAscan-SE: a program for improved detection of transfer RNA genes in genomic sequence.</title>
        <authorList>
            <person name="Lowe T.M."/>
            <person name="Eddy S.R."/>
        </authorList>
    </citation>
    <scope>NUCLEOTIDE SEQUENCE [LARGE SCALE GENOMIC DNA]</scope>
</reference>
<keyword evidence="6" id="KW-1185">Reference proteome</keyword>
<reference evidence="7" key="3">
    <citation type="submission" date="2025-08" db="UniProtKB">
        <authorList>
            <consortium name="RefSeq"/>
        </authorList>
    </citation>
    <scope>IDENTIFICATION</scope>
    <source>
        <tissue evidence="7">Whole organism</tissue>
    </source>
</reference>
<feature type="chain" id="PRO_5045153203" evidence="3">
    <location>
        <begin position="22"/>
        <end position="824"/>
    </location>
</feature>
<dbReference type="PROSITE" id="PS01180">
    <property type="entry name" value="CUB"/>
    <property type="match status" value="2"/>
</dbReference>
<dbReference type="PROSITE" id="PS50240">
    <property type="entry name" value="TRYPSIN_DOM"/>
    <property type="match status" value="2"/>
</dbReference>